<keyword evidence="2" id="KW-1185">Reference proteome</keyword>
<dbReference type="Gene3D" id="1.10.150.240">
    <property type="entry name" value="Putative phosphatase, domain 2"/>
    <property type="match status" value="1"/>
</dbReference>
<dbReference type="SFLD" id="SFLDG01129">
    <property type="entry name" value="C1.5:_HAD__Beta-PGM__Phosphata"/>
    <property type="match status" value="1"/>
</dbReference>
<dbReference type="EMBL" id="CP007035">
    <property type="protein sequence ID" value="AHF14083.1"/>
    <property type="molecule type" value="Genomic_DNA"/>
</dbReference>
<dbReference type="RefSeq" id="WP_008582263.1">
    <property type="nucleotide sequence ID" value="NZ_CP007035.1"/>
</dbReference>
<name>W0EWY6_9BACT</name>
<reference evidence="1 2" key="1">
    <citation type="submission" date="2013-12" db="EMBL/GenBank/DDBJ databases">
        <authorList>
            <consortium name="DOE Joint Genome Institute"/>
            <person name="Eisen J."/>
            <person name="Huntemann M."/>
            <person name="Han J."/>
            <person name="Chen A."/>
            <person name="Kyrpides N."/>
            <person name="Mavromatis K."/>
            <person name="Markowitz V."/>
            <person name="Palaniappan K."/>
            <person name="Ivanova N."/>
            <person name="Schaumberg A."/>
            <person name="Pati A."/>
            <person name="Liolios K."/>
            <person name="Nordberg H.P."/>
            <person name="Cantor M.N."/>
            <person name="Hua S.X."/>
            <person name="Woyke T."/>
        </authorList>
    </citation>
    <scope>NUCLEOTIDE SEQUENCE [LARGE SCALE GENOMIC DNA]</scope>
    <source>
        <strain evidence="2">DSM 19437</strain>
    </source>
</reference>
<proteinExistence type="predicted"/>
<evidence type="ECO:0000313" key="1">
    <source>
        <dbReference type="EMBL" id="AHF14083.1"/>
    </source>
</evidence>
<dbReference type="STRING" id="929713.NIASO_00485"/>
<dbReference type="AlphaFoldDB" id="W0EWY6"/>
<dbReference type="InterPro" id="IPR036412">
    <property type="entry name" value="HAD-like_sf"/>
</dbReference>
<gene>
    <name evidence="1" type="ORF">NIASO_00485</name>
</gene>
<dbReference type="SUPFAM" id="SSF56784">
    <property type="entry name" value="HAD-like"/>
    <property type="match status" value="1"/>
</dbReference>
<dbReference type="PANTHER" id="PTHR43611:SF3">
    <property type="entry name" value="FLAVIN MONONUCLEOTIDE HYDROLASE 1, CHLOROPLATIC"/>
    <property type="match status" value="1"/>
</dbReference>
<dbReference type="InterPro" id="IPR041492">
    <property type="entry name" value="HAD_2"/>
</dbReference>
<dbReference type="GO" id="GO:0016787">
    <property type="term" value="F:hydrolase activity"/>
    <property type="evidence" value="ECO:0007669"/>
    <property type="project" value="UniProtKB-KW"/>
</dbReference>
<keyword evidence="1" id="KW-0378">Hydrolase</keyword>
<dbReference type="PANTHER" id="PTHR43611">
    <property type="entry name" value="ALPHA-D-GLUCOSE 1-PHOSPHATE PHOSPHATASE"/>
    <property type="match status" value="1"/>
</dbReference>
<evidence type="ECO:0000313" key="2">
    <source>
        <dbReference type="Proteomes" id="UP000003586"/>
    </source>
</evidence>
<dbReference type="KEGG" id="nso:NIASO_00485"/>
<dbReference type="InterPro" id="IPR023198">
    <property type="entry name" value="PGP-like_dom2"/>
</dbReference>
<dbReference type="Gene3D" id="3.40.50.1000">
    <property type="entry name" value="HAD superfamily/HAD-like"/>
    <property type="match status" value="1"/>
</dbReference>
<dbReference type="SFLD" id="SFLDS00003">
    <property type="entry name" value="Haloacid_Dehalogenase"/>
    <property type="match status" value="1"/>
</dbReference>
<dbReference type="OrthoDB" id="9797415at2"/>
<dbReference type="eggNOG" id="COG1011">
    <property type="taxonomic scope" value="Bacteria"/>
</dbReference>
<sequence length="205" mass="23961">MSQKITALFTDIGGVLLTNGWDRQARTQAVEKFGLNAAELEDRHHLTFDTYESGKLLLDEYLDRIVFYEPRKFSREVFKAFMYRYSQPFDDMLQLMKELKEAYRLKMVVVSNEGRELNQYRINTFKLTSFIDFFVSSSFVHFRKPDVDIFKVALDMAQVPIEKILYIDDRPLFVQVAEGLGIKGIVHRSYAETKARLAEYGLKAK</sequence>
<accession>W0EWY6</accession>
<dbReference type="HOGENOM" id="CLU_045011_9_5_10"/>
<protein>
    <submittedName>
        <fullName evidence="1">Hydrolase</fullName>
    </submittedName>
</protein>
<dbReference type="Pfam" id="PF13419">
    <property type="entry name" value="HAD_2"/>
    <property type="match status" value="1"/>
</dbReference>
<organism evidence="1 2">
    <name type="scientific">Niabella soli DSM 19437</name>
    <dbReference type="NCBI Taxonomy" id="929713"/>
    <lineage>
        <taxon>Bacteria</taxon>
        <taxon>Pseudomonadati</taxon>
        <taxon>Bacteroidota</taxon>
        <taxon>Chitinophagia</taxon>
        <taxon>Chitinophagales</taxon>
        <taxon>Chitinophagaceae</taxon>
        <taxon>Niabella</taxon>
    </lineage>
</organism>
<dbReference type="Proteomes" id="UP000003586">
    <property type="component" value="Chromosome"/>
</dbReference>
<dbReference type="InterPro" id="IPR023214">
    <property type="entry name" value="HAD_sf"/>
</dbReference>